<keyword evidence="3" id="KW-1185">Reference proteome</keyword>
<name>A0A9X1PYM1_STRM4</name>
<keyword evidence="1" id="KW-0732">Signal</keyword>
<sequence length="152" mass="16654">MRTKIASALATVGLAAATLTALPGAAHANPEWYSTPAAAQSTRVQAAPDGFLHVWEHEKKGGLHCKWEGNESNWDDCNGMRNEASSVFNNGRTHDVWLYYRPNQKGAHFCLDKGEYLENIVHYRFPDNGGAEGGDGKSLNDNIASHKWVANC</sequence>
<feature type="signal peptide" evidence="1">
    <location>
        <begin position="1"/>
        <end position="28"/>
    </location>
</feature>
<protein>
    <submittedName>
        <fullName evidence="2">Peptidase inhibitor family I36 protein</fullName>
    </submittedName>
</protein>
<dbReference type="EMBL" id="JAKEIP010000049">
    <property type="protein sequence ID" value="MCF1594875.1"/>
    <property type="molecule type" value="Genomic_DNA"/>
</dbReference>
<dbReference type="AlphaFoldDB" id="A0A9X1PYM1"/>
<organism evidence="2 3">
    <name type="scientific">Streptomyces muensis</name>
    <dbReference type="NCBI Taxonomy" id="1077944"/>
    <lineage>
        <taxon>Bacteria</taxon>
        <taxon>Bacillati</taxon>
        <taxon>Actinomycetota</taxon>
        <taxon>Actinomycetes</taxon>
        <taxon>Kitasatosporales</taxon>
        <taxon>Streptomycetaceae</taxon>
        <taxon>Streptomyces</taxon>
    </lineage>
</organism>
<evidence type="ECO:0000256" key="1">
    <source>
        <dbReference type="SAM" id="SignalP"/>
    </source>
</evidence>
<dbReference type="Proteomes" id="UP001139384">
    <property type="component" value="Unassembled WGS sequence"/>
</dbReference>
<reference evidence="2" key="1">
    <citation type="submission" date="2022-01" db="EMBL/GenBank/DDBJ databases">
        <title>Draft Genome Sequences of Seven Type Strains of the Genus Streptomyces.</title>
        <authorList>
            <person name="Aziz S."/>
            <person name="Coretto E."/>
            <person name="Chronakova A."/>
            <person name="Sproer C."/>
            <person name="Huber K."/>
            <person name="Nouioui I."/>
            <person name="Gross H."/>
        </authorList>
    </citation>
    <scope>NUCLEOTIDE SEQUENCE</scope>
    <source>
        <strain evidence="2">DSM 103493</strain>
    </source>
</reference>
<comment type="caution">
    <text evidence="2">The sequence shown here is derived from an EMBL/GenBank/DDBJ whole genome shotgun (WGS) entry which is preliminary data.</text>
</comment>
<dbReference type="Gene3D" id="2.60.20.10">
    <property type="entry name" value="Crystallins"/>
    <property type="match status" value="1"/>
</dbReference>
<evidence type="ECO:0000313" key="3">
    <source>
        <dbReference type="Proteomes" id="UP001139384"/>
    </source>
</evidence>
<dbReference type="Pfam" id="PF03995">
    <property type="entry name" value="Inhibitor_I36"/>
    <property type="match status" value="1"/>
</dbReference>
<dbReference type="RefSeq" id="WP_234763204.1">
    <property type="nucleotide sequence ID" value="NZ_JAKEIP010000049.1"/>
</dbReference>
<accession>A0A9X1PYM1</accession>
<evidence type="ECO:0000313" key="2">
    <source>
        <dbReference type="EMBL" id="MCF1594875.1"/>
    </source>
</evidence>
<proteinExistence type="predicted"/>
<feature type="chain" id="PRO_5040986650" evidence="1">
    <location>
        <begin position="29"/>
        <end position="152"/>
    </location>
</feature>
<gene>
    <name evidence="2" type="ORF">L0P92_15045</name>
</gene>